<feature type="region of interest" description="Disordered" evidence="3">
    <location>
        <begin position="1"/>
        <end position="55"/>
    </location>
</feature>
<proteinExistence type="inferred from homology"/>
<dbReference type="Proteomes" id="UP000190037">
    <property type="component" value="Unassembled WGS sequence"/>
</dbReference>
<evidence type="ECO:0000256" key="1">
    <source>
        <dbReference type="ARBA" id="ARBA00022679"/>
    </source>
</evidence>
<dbReference type="PRINTS" id="PR00100">
    <property type="entry name" value="AOTCASE"/>
</dbReference>
<reference evidence="5 6" key="1">
    <citation type="submission" date="2017-03" db="EMBL/GenBank/DDBJ databases">
        <title>Draft genome sequence of Streptomyces scabrisporus NF3, endophyte isolated from Amphipterygium adstringens.</title>
        <authorList>
            <person name="Vazquez M."/>
            <person name="Ceapa C.D."/>
            <person name="Rodriguez Luna D."/>
            <person name="Sanchez Esquivel S."/>
        </authorList>
    </citation>
    <scope>NUCLEOTIDE SEQUENCE [LARGE SCALE GENOMIC DNA]</scope>
    <source>
        <strain evidence="5 6">NF3</strain>
    </source>
</reference>
<dbReference type="AlphaFoldDB" id="A0A1T3NPK1"/>
<accession>A0A1T3NPK1</accession>
<dbReference type="SUPFAM" id="SSF53671">
    <property type="entry name" value="Aspartate/ornithine carbamoyltransferase"/>
    <property type="match status" value="1"/>
</dbReference>
<evidence type="ECO:0000313" key="6">
    <source>
        <dbReference type="Proteomes" id="UP000190037"/>
    </source>
</evidence>
<keyword evidence="1 2" id="KW-0808">Transferase</keyword>
<dbReference type="InterPro" id="IPR006131">
    <property type="entry name" value="Asp_carbamoyltransf_Asp/Orn-bd"/>
</dbReference>
<organism evidence="5 6">
    <name type="scientific">Embleya scabrispora</name>
    <dbReference type="NCBI Taxonomy" id="159449"/>
    <lineage>
        <taxon>Bacteria</taxon>
        <taxon>Bacillati</taxon>
        <taxon>Actinomycetota</taxon>
        <taxon>Actinomycetes</taxon>
        <taxon>Kitasatosporales</taxon>
        <taxon>Streptomycetaceae</taxon>
        <taxon>Embleya</taxon>
    </lineage>
</organism>
<evidence type="ECO:0000259" key="4">
    <source>
        <dbReference type="Pfam" id="PF00185"/>
    </source>
</evidence>
<comment type="caution">
    <text evidence="5">The sequence shown here is derived from an EMBL/GenBank/DDBJ whole genome shotgun (WGS) entry which is preliminary data.</text>
</comment>
<dbReference type="InterPro" id="IPR036901">
    <property type="entry name" value="Asp/Orn_carbamoylTrfase_sf"/>
</dbReference>
<dbReference type="GO" id="GO:0016597">
    <property type="term" value="F:amino acid binding"/>
    <property type="evidence" value="ECO:0007669"/>
    <property type="project" value="InterPro"/>
</dbReference>
<comment type="similarity">
    <text evidence="2">Belongs to the aspartate/ornithine carbamoyltransferase superfamily.</text>
</comment>
<dbReference type="InterPro" id="IPR006130">
    <property type="entry name" value="Asp/Orn_carbamoylTrfase"/>
</dbReference>
<keyword evidence="6" id="KW-1185">Reference proteome</keyword>
<protein>
    <recommendedName>
        <fullName evidence="4">Aspartate/ornithine carbamoyltransferase Asp/Orn-binding domain-containing protein</fullName>
    </recommendedName>
</protein>
<dbReference type="EMBL" id="MWQN01000002">
    <property type="protein sequence ID" value="OPC78797.1"/>
    <property type="molecule type" value="Genomic_DNA"/>
</dbReference>
<evidence type="ECO:0000256" key="2">
    <source>
        <dbReference type="RuleBase" id="RU003634"/>
    </source>
</evidence>
<dbReference type="Pfam" id="PF00185">
    <property type="entry name" value="OTCace"/>
    <property type="match status" value="1"/>
</dbReference>
<dbReference type="STRING" id="159449.B4N89_32135"/>
<dbReference type="Gene3D" id="3.40.50.1370">
    <property type="entry name" value="Aspartate/ornithine carbamoyltransferase"/>
    <property type="match status" value="2"/>
</dbReference>
<feature type="compositionally biased region" description="Basic and acidic residues" evidence="3">
    <location>
        <begin position="1"/>
        <end position="10"/>
    </location>
</feature>
<dbReference type="GO" id="GO:0004585">
    <property type="term" value="F:ornithine carbamoyltransferase activity"/>
    <property type="evidence" value="ECO:0007669"/>
    <property type="project" value="TreeGrafter"/>
</dbReference>
<sequence length="287" mass="30155">MAAMSEDARGHCGHAASAQRQGIGHRLTGGRRLSDSGLHTGAKLPVPSTAPPPGFRATLRVACPEEKNGPLFSASIVQGAGAGTGGARYRVDPSQALVPYPGLVRRRGDAVRCASGDLPVTYVGDGRNNVARTLAVAAVELGLDLRVLAPEPLHPDPASIAELLAGAGSSRAAITVTAAPAEAPAGSAAMLGDVWVSMGEEETDRRIELLRDLKVTPELMARTGRADTVHLRCLPAFHDLETETARARPDLREMADEVFEGPRGRVFDQSENRMHTAKALMQLTIAG</sequence>
<evidence type="ECO:0000313" key="5">
    <source>
        <dbReference type="EMBL" id="OPC78797.1"/>
    </source>
</evidence>
<dbReference type="PANTHER" id="PTHR45753:SF2">
    <property type="entry name" value="ORNITHINE CARBAMOYLTRANSFERASE"/>
    <property type="match status" value="1"/>
</dbReference>
<dbReference type="PANTHER" id="PTHR45753">
    <property type="entry name" value="ORNITHINE CARBAMOYLTRANSFERASE, MITOCHONDRIAL"/>
    <property type="match status" value="1"/>
</dbReference>
<dbReference type="GO" id="GO:0019240">
    <property type="term" value="P:citrulline biosynthetic process"/>
    <property type="evidence" value="ECO:0007669"/>
    <property type="project" value="TreeGrafter"/>
</dbReference>
<evidence type="ECO:0000256" key="3">
    <source>
        <dbReference type="SAM" id="MobiDB-lite"/>
    </source>
</evidence>
<gene>
    <name evidence="5" type="ORF">B4N89_32135</name>
</gene>
<name>A0A1T3NPK1_9ACTN</name>
<feature type="domain" description="Aspartate/ornithine carbamoyltransferase Asp/Orn-binding" evidence="4">
    <location>
        <begin position="118"/>
        <end position="283"/>
    </location>
</feature>
<dbReference type="GO" id="GO:0042450">
    <property type="term" value="P:L-arginine biosynthetic process via ornithine"/>
    <property type="evidence" value="ECO:0007669"/>
    <property type="project" value="TreeGrafter"/>
</dbReference>